<dbReference type="RefSeq" id="WP_262988819.1">
    <property type="nucleotide sequence ID" value="NZ_JAOTEN010000001.1"/>
</dbReference>
<proteinExistence type="predicted"/>
<dbReference type="NCBIfam" id="TIGR01643">
    <property type="entry name" value="YD_repeat_2x"/>
    <property type="match status" value="1"/>
</dbReference>
<dbReference type="SUPFAM" id="SSF69318">
    <property type="entry name" value="Integrin alpha N-terminal domain"/>
    <property type="match status" value="2"/>
</dbReference>
<organism evidence="5 6">
    <name type="scientific">Chryseobacterium gilvum</name>
    <dbReference type="NCBI Taxonomy" id="2976534"/>
    <lineage>
        <taxon>Bacteria</taxon>
        <taxon>Pseudomonadati</taxon>
        <taxon>Bacteroidota</taxon>
        <taxon>Flavobacteriia</taxon>
        <taxon>Flavobacteriales</taxon>
        <taxon>Weeksellaceae</taxon>
        <taxon>Chryseobacterium group</taxon>
        <taxon>Chryseobacterium</taxon>
    </lineage>
</organism>
<dbReference type="InterPro" id="IPR022045">
    <property type="entry name" value="TcdB_toxin_mid/N"/>
</dbReference>
<sequence length="3492" mass="389485">MKISSFFSRKNFELLPVFVPIILSLSSWTLYKVIRKDLDVIPTANHSHQYFNPSKINCDFLKPFKKDKNIDKEPVDVPMIQSKSYLEDSALAHHLISNSETFTNLYNARLNTTASLSGYSSGLVNSGYIGEIGNKDPQRGDANASDNIFSIELSKINPDKTYVLNYEVDGYSDINSVTRSVNGSFAMGGYIKHKKAGWTAVSEIIDPKLLKQGDNKILFNALHTGEYYTVKNVRITEQQNNSAPYTIISKTYNDKIAYIRGFVSSKSGIKSLEIQGKKVELIGDEFEYVSYDNLGNNSIGVKFLGMRDIPEMILEKTIKNSSFTEIASYENKGHQIVYQDASQIILGLRTIDIPPVDLSIVNTSDNYSGFRLYNTFSKDVIFHLPYDKNKIPKGYQENDITAFTFDFIKKEWSPVKIDSVNTVKKYVVLHSSLRSADFMVGTIKQPESPETGADAQTSFNDAPVANPGSKINLIAPPTPNQQGTANVKYPIEIPAGVAGFQPNVALIYNSDNKFGWAGTGWDIPIETIDIDTRWGVPSFSSDESEIYLIAGEQLVFKDDYLPNKLPYSETRIANRQFYYRNGIKEGYTIVRKGSSPSGYTWETLDGNGTKKEYLDILTDAPYGNTSGNVVKWYLSKVTDRFGNIITYTYADSFEGGGKNKYLARISYSNNTVIEFENEAGVRGDMTFNYKLGVKLTDAKVLSKITIKRANVKIREYELLNSTVGVFAKRLLKEIIQKDGNGTLFNKHIFGYDPNVEIFDKTPVRIYNTPRDVPNVGSFSGGNTSFIAGTYSKNKNIRGAVSFGGGFCLFFGIDKKGTLGITGSYDDNEAYGKNQLLDMDGDGLLDKAFYASDGTIKFRKNTKTGFSNVYSSVGLPGGNPIYTHNSYNTTVGLEYSFARGVVGANYSFGNSNSPIYFSDVNGDGLLDMINYGDVFFNRIRNGVPQFVAQPVTGNINVTEETPNAILAGNAAVQDTITTTQFSSSLAHIVRMWEAPVSGDINISNEITLPQNSQDGVDVWMEKGEMTKINEDISGYTPANSSTISSVVTLNSQGQFQALNATTHVEKGQRIFIIASSKANQDGDHLKVNTDIRYNSVYGGADLDKKDANDNYYFKFNAGSHYLPSSQKTNVVGDKSKVSISWNQLNNEIFTDDVEFKIYKTIQSISNSTGTIPPPVTTLIYKLKLPKDSNLSSVTATSNEIVGSDISNLLLNQNPSDSVMTLLQFDVSADTNVSWEKIKWKPTLTVMSDTDTTAIKALVQYNPYSERLTNMLPKDFEKYRDYHFCDDKIECPRCRLANNYYVFPDFNGDSTLNDYTINLNQQYNTKVTFSLKIKDNNGKVYTAKNTVDVVNNIMPIPKIDICAFFATIPIPYEELCMLPFYFEINSADYTVTKKLASVNPDIINSAFIGDPLLANTGLKADYFAFRSSNTHYNMNTGLVYQGWGGFSYNGSKYLNEPIRENEFTTNPFANVPLPGGASPCNPSAPDYFTCMTNFIMQQNNNRYFTPLQLDAETDTYISPLEPVMLSGTDLKPYILGVSSSSSTIVTTPVFAVPNPRGIILRSKSDSFHAYAAGSILPWLGISGHAGISMEKTSDYFQDFNGDHYPDIISGRYYQKTNVLGQLDAVSTITAKEIKNRGTILGAGLSASASVAKFSNTANTSFAEAGERDTHTGASSFALGIGLNITIGKAWAQGNGVWADINGDGLTDYISEGITNINTGHGFTTDPYGWDVSEVSKGDSFAVSGGGGFSWANGSWAGGVGLSKSKSTAKTGLIDINGDGLADKIIKNGNAYDFLINNGTSFIGPDNFTKNFSLDNKQNSSGFNLYGTGCLCYGVKVCLSVGGGTDKSVTKQEVDLRDFDGDGYPDLLISENATELAYYRNNFPRANLLLSIENPLQGLIQMEYDNVNEKLNFETLVGGTYQMPFSKLVLTGTAVWNFKPIDTTLPYTNGVLDPQRVKPVQNFHFEYEKGIQDRREREFLGFGIVKTKVYDDLTLHQTYVTQYETDYTGNENNFFVNFNDTRVRQYFYKKGLVRSSYMLDNQGRKRSETKYTYRYFDQPASSEYSLTESQSEPQYKDMSRIIPLLYKTESTFTEFVGPNSHSKTTINTIDAYDKYGNVTRSTDRGTSLTDISDDVKTQLSYHAPGARNIVGVPSEQIVITALNNETVRKSTTILDAAQNIKQIKKDILGTGSNGSSGTADFDMEYDTYGNMTKVTQPASVNGQRMFYDYTYDFDYHTYLTSVTDSYGFTSSTQYDNDYLFGVPVSITNINGTTAQYSYDSFGRVTQYLAPSDTDWTIKMYYYPSQTVPVAITERKATQYDNTVLPNYFSSLFSDAWGQGLMSKKLFKQENQTYYFSNNIYQIKDRLGRPVKTILRDKVTTGSDIMASLKIFDDYTTPEDQAAQIYATTTYDELDRPVTTTQHNVSTNNGLQNLTTNMFYEYGEDRYGITQFATRSVTPLGNTGITYTDEYGRITSSRQINGNDNIWVSYRYNRLNELTAMQDAGNNTTQYFYDKFGRNIKKTEPDAGESGFEYDMSGKLVTSYNANLKAITEVDKYLYNYDQLKEVIYPDHHVNFEYGQQAGIPEERGRLIKQTDRTGTQTFKYDLLGNVRENMRIVVAPNNVPKMFKTSFIHDVYGRINKIFYPDTEEVTYEYNMSGLLDKIMSKLPGNSKPNNIAYAMTYNSRDQMTSYLAGNNTKTQYNYDPWGKVNELSLLYTNGNNSIHKNLYTFDGNGNVNHIKGTTPMTGNYPSSDLAIKTEKQFSYDPFGRLGSAQITATSKKMTKYYNLNMNYNAVGNMSVKDAKLKTYMNNGVCQYPENEGDVGVYEYNSAVHPNAVTAINYTKFENFSAPLDCGQAPTVPVVTAGEQFKYDLNGNLISILEVDNNSLIGYRDLFWDHQNRLKAVVTQKQNLNYYVYDAAGERILKNDAVSKKLYVNGNDPNEATQMGSFIYYPNGYLVLNDKTMSKHYYMGSQKIATRVSNVPSHRFKINLNGEYDDLAASLGDEITQIIDEAALPPAVWVQNEDSQGTYTPPVSSTQDENACAFLVEQQLMAFQQDDNRDCAIKLSEMYGDALANGTSICSMWSHFLEDDRCMQGYTPPEILESEIYWIHPDHLSGASILMNSSGEVTNWYEYMPYGEMLMENTTMDYDHPYKFNGKELDMATGYYYYGARYYDPKRSFWLSVDPLAEITNSPYAYVWNDPVNFADPSGMMGERKGGPGDGIKEGQIQEIILKGRRHSWWNRFIKGVGNIINGSPRNATAGAAPTIYPTPDIKSVGDLSTFGQKLQSYRDYEPSSTDLGGKIIKPFLNGALDLGNLIRNGVFNKSDYSGLGPRMTKWDGNTMGTEESLTTKFSGIMFADGIITAGVALTAQTTSVYRVQRTGQFLELDNANNVIYNSMNGKPKTIYMFIGDESAALNYAGNKPGSTITKFEINSRYANKILELKHPQELGLKSISGSDANVIGGYNRVGVHSSKINGFLKWQIKGSGKIITPK</sequence>
<dbReference type="Pfam" id="PF12256">
    <property type="entry name" value="TcdB_toxin_midN"/>
    <property type="match status" value="1"/>
</dbReference>
<comment type="subcellular location">
    <subcellularLocation>
        <location evidence="1">Secreted</location>
    </subcellularLocation>
</comment>
<dbReference type="InterPro" id="IPR006530">
    <property type="entry name" value="YD"/>
</dbReference>
<dbReference type="Pfam" id="PF03534">
    <property type="entry name" value="SpvB"/>
    <property type="match status" value="1"/>
</dbReference>
<keyword evidence="2" id="KW-0964">Secreted</keyword>
<feature type="domain" description="Insecticide toxin TcdB middle/N-terminal" evidence="4">
    <location>
        <begin position="1846"/>
        <end position="1986"/>
    </location>
</feature>
<dbReference type="Proteomes" id="UP001208114">
    <property type="component" value="Unassembled WGS sequence"/>
</dbReference>
<dbReference type="Gene3D" id="2.180.10.10">
    <property type="entry name" value="RHS repeat-associated core"/>
    <property type="match status" value="3"/>
</dbReference>
<dbReference type="PANTHER" id="PTHR32305">
    <property type="match status" value="1"/>
</dbReference>
<keyword evidence="3" id="KW-0843">Virulence</keyword>
<name>A0ABT2VSJ1_9FLAO</name>
<protein>
    <recommendedName>
        <fullName evidence="4">Insecticide toxin TcdB middle/N-terminal domain-containing protein</fullName>
    </recommendedName>
</protein>
<dbReference type="EMBL" id="JAOTEN010000001">
    <property type="protein sequence ID" value="MCU7612967.1"/>
    <property type="molecule type" value="Genomic_DNA"/>
</dbReference>
<evidence type="ECO:0000313" key="5">
    <source>
        <dbReference type="EMBL" id="MCU7612967.1"/>
    </source>
</evidence>
<dbReference type="InterPro" id="IPR022385">
    <property type="entry name" value="Rhs_assc_core"/>
</dbReference>
<evidence type="ECO:0000259" key="4">
    <source>
        <dbReference type="Pfam" id="PF12256"/>
    </source>
</evidence>
<reference evidence="6" key="1">
    <citation type="submission" date="2023-07" db="EMBL/GenBank/DDBJ databases">
        <title>Chryseobacterium sp. GMJ5 Genome sequencing and assembly.</title>
        <authorList>
            <person name="Jung Y."/>
        </authorList>
    </citation>
    <scope>NUCLEOTIDE SEQUENCE [LARGE SCALE GENOMIC DNA]</scope>
    <source>
        <strain evidence="6">GMJ5</strain>
    </source>
</reference>
<evidence type="ECO:0000256" key="2">
    <source>
        <dbReference type="ARBA" id="ARBA00022525"/>
    </source>
</evidence>
<evidence type="ECO:0000256" key="1">
    <source>
        <dbReference type="ARBA" id="ARBA00004613"/>
    </source>
</evidence>
<evidence type="ECO:0000256" key="3">
    <source>
        <dbReference type="ARBA" id="ARBA00023026"/>
    </source>
</evidence>
<keyword evidence="6" id="KW-1185">Reference proteome</keyword>
<dbReference type="InterPro" id="IPR028994">
    <property type="entry name" value="Integrin_alpha_N"/>
</dbReference>
<dbReference type="PANTHER" id="PTHR32305:SF15">
    <property type="entry name" value="PROTEIN RHSA-RELATED"/>
    <property type="match status" value="1"/>
</dbReference>
<dbReference type="InterPro" id="IPR050708">
    <property type="entry name" value="T6SS_VgrG/RHS"/>
</dbReference>
<comment type="caution">
    <text evidence="5">The sequence shown here is derived from an EMBL/GenBank/DDBJ whole genome shotgun (WGS) entry which is preliminary data.</text>
</comment>
<dbReference type="InterPro" id="IPR003284">
    <property type="entry name" value="Sal_SpvB"/>
</dbReference>
<dbReference type="NCBIfam" id="TIGR03696">
    <property type="entry name" value="Rhs_assc_core"/>
    <property type="match status" value="1"/>
</dbReference>
<gene>
    <name evidence="5" type="ORF">N0B16_00800</name>
</gene>
<evidence type="ECO:0000313" key="6">
    <source>
        <dbReference type="Proteomes" id="UP001208114"/>
    </source>
</evidence>
<accession>A0ABT2VSJ1</accession>